<feature type="transmembrane region" description="Helical" evidence="1">
    <location>
        <begin position="203"/>
        <end position="226"/>
    </location>
</feature>
<dbReference type="HOGENOM" id="CLU_937083_0_0_1"/>
<feature type="transmembrane region" description="Helical" evidence="1">
    <location>
        <begin position="75"/>
        <end position="97"/>
    </location>
</feature>
<dbReference type="AlphaFoldDB" id="A0A067QL63"/>
<feature type="transmembrane region" description="Helical" evidence="1">
    <location>
        <begin position="165"/>
        <end position="183"/>
    </location>
</feature>
<proteinExistence type="predicted"/>
<keyword evidence="1" id="KW-0812">Transmembrane</keyword>
<feature type="transmembrane region" description="Helical" evidence="1">
    <location>
        <begin position="275"/>
        <end position="293"/>
    </location>
</feature>
<dbReference type="EMBL" id="KL197709">
    <property type="protein sequence ID" value="KDQ64262.1"/>
    <property type="molecule type" value="Genomic_DNA"/>
</dbReference>
<name>A0A067QL63_9AGAM</name>
<evidence type="ECO:0000256" key="1">
    <source>
        <dbReference type="SAM" id="Phobius"/>
    </source>
</evidence>
<dbReference type="InParanoid" id="A0A067QL63"/>
<sequence>MVDPLAYPFPSANATSTSNTTVSGVTYVVANDDGPLLLHASAATAFISLQLAAMLVFAAYSVVRNYSANKAAVKLLHRASHITLGISGFWYIVYYLGEAICKFSYPTSPQPNDIRHYAAIADACNMVYNIASCTLIYACFVMISQEARLNLFLRDPPGLLWKRRSMTSGVATLFLLGSLPFFISLGGSLTHTGHTHTLQTAATYTFMISVAFRIIVQAWLLYLAWSARLMGVTIPRQWPFYIAPLLFASSVITAVFAGILVQNTIAQETATRYELAWHITQGVAEFISFYLALKLCE</sequence>
<protein>
    <recommendedName>
        <fullName evidence="4">Transmembrane protein</fullName>
    </recommendedName>
</protein>
<feature type="transmembrane region" description="Helical" evidence="1">
    <location>
        <begin position="117"/>
        <end position="144"/>
    </location>
</feature>
<evidence type="ECO:0008006" key="4">
    <source>
        <dbReference type="Google" id="ProtNLM"/>
    </source>
</evidence>
<reference evidence="3" key="1">
    <citation type="journal article" date="2014" name="Proc. Natl. Acad. Sci. U.S.A.">
        <title>Extensive sampling of basidiomycete genomes demonstrates inadequacy of the white-rot/brown-rot paradigm for wood decay fungi.</title>
        <authorList>
            <person name="Riley R."/>
            <person name="Salamov A.A."/>
            <person name="Brown D.W."/>
            <person name="Nagy L.G."/>
            <person name="Floudas D."/>
            <person name="Held B.W."/>
            <person name="Levasseur A."/>
            <person name="Lombard V."/>
            <person name="Morin E."/>
            <person name="Otillar R."/>
            <person name="Lindquist E.A."/>
            <person name="Sun H."/>
            <person name="LaButti K.M."/>
            <person name="Schmutz J."/>
            <person name="Jabbour D."/>
            <person name="Luo H."/>
            <person name="Baker S.E."/>
            <person name="Pisabarro A.G."/>
            <person name="Walton J.D."/>
            <person name="Blanchette R.A."/>
            <person name="Henrissat B."/>
            <person name="Martin F."/>
            <person name="Cullen D."/>
            <person name="Hibbett D.S."/>
            <person name="Grigoriev I.V."/>
        </authorList>
    </citation>
    <scope>NUCLEOTIDE SEQUENCE [LARGE SCALE GENOMIC DNA]</scope>
    <source>
        <strain evidence="3">MUCL 33604</strain>
    </source>
</reference>
<keyword evidence="1" id="KW-0472">Membrane</keyword>
<evidence type="ECO:0000313" key="2">
    <source>
        <dbReference type="EMBL" id="KDQ64262.1"/>
    </source>
</evidence>
<feature type="transmembrane region" description="Helical" evidence="1">
    <location>
        <begin position="36"/>
        <end position="63"/>
    </location>
</feature>
<accession>A0A067QL63</accession>
<evidence type="ECO:0000313" key="3">
    <source>
        <dbReference type="Proteomes" id="UP000027265"/>
    </source>
</evidence>
<feature type="transmembrane region" description="Helical" evidence="1">
    <location>
        <begin position="238"/>
        <end position="260"/>
    </location>
</feature>
<organism evidence="2 3">
    <name type="scientific">Jaapia argillacea MUCL 33604</name>
    <dbReference type="NCBI Taxonomy" id="933084"/>
    <lineage>
        <taxon>Eukaryota</taxon>
        <taxon>Fungi</taxon>
        <taxon>Dikarya</taxon>
        <taxon>Basidiomycota</taxon>
        <taxon>Agaricomycotina</taxon>
        <taxon>Agaricomycetes</taxon>
        <taxon>Agaricomycetidae</taxon>
        <taxon>Jaapiales</taxon>
        <taxon>Jaapiaceae</taxon>
        <taxon>Jaapia</taxon>
    </lineage>
</organism>
<keyword evidence="3" id="KW-1185">Reference proteome</keyword>
<dbReference type="Proteomes" id="UP000027265">
    <property type="component" value="Unassembled WGS sequence"/>
</dbReference>
<keyword evidence="1" id="KW-1133">Transmembrane helix</keyword>
<gene>
    <name evidence="2" type="ORF">JAAARDRAFT_52236</name>
</gene>